<feature type="region of interest" description="Disordered" evidence="1">
    <location>
        <begin position="27"/>
        <end position="51"/>
    </location>
</feature>
<dbReference type="EMBL" id="HQ170520">
    <property type="protein sequence ID" value="ADY16742.1"/>
    <property type="molecule type" value="Genomic_DNA"/>
</dbReference>
<geneLocation type="plasmid" evidence="3">
    <name>pACK2</name>
</geneLocation>
<dbReference type="AlphaFoldDB" id="F1BYR9"/>
<sequence length="207" mass="22484">MLNLKKLLTSTVAISVLLSTFNQSFVSADETNPKNNDQQQLSDITKGERLSASQQKEIDKDFVESGWQKKKTVDGSTIYTMDDATMIAKMKENATVEQRKQIEKIEKEQPSESFRAKKGVNSFKISKNGNFTLKMNKTVTLMVAGGGGSVAGSLVALIPGVGWSIAGALASTLIGIFAGETIQGGVEVKGLIRTTQPKVVVYSWKYQ</sequence>
<evidence type="ECO:0000256" key="1">
    <source>
        <dbReference type="SAM" id="MobiDB-lite"/>
    </source>
</evidence>
<reference evidence="3" key="1">
    <citation type="journal article" date="2013" name="Plasmid">
        <title>Complete nucleotide sequences of plasmids pACK2 and pACK5 from Staphylococcus simulans biovar staphylolyticus.</title>
        <authorList>
            <person name="Gargis A.S."/>
            <person name="Heath L.S."/>
            <person name="Heath H.E."/>
            <person name="Leblanc P.A."/>
            <person name="Gargis S.R."/>
            <person name="Harris T.H."/>
            <person name="Sloan G.L."/>
        </authorList>
    </citation>
    <scope>NUCLEOTIDE SEQUENCE</scope>
    <source>
        <strain evidence="3">NRRL B-2628</strain>
        <plasmid evidence="3">pACK2</plasmid>
    </source>
</reference>
<name>F1BYR9_STAST</name>
<keyword evidence="2" id="KW-0732">Signal</keyword>
<organism evidence="3">
    <name type="scientific">Staphylococcus staphylolyticus</name>
    <dbReference type="NCBI Taxonomy" id="1287"/>
    <lineage>
        <taxon>Bacteria</taxon>
        <taxon>Bacillati</taxon>
        <taxon>Bacillota</taxon>
        <taxon>Bacilli</taxon>
        <taxon>Bacillales</taxon>
        <taxon>Staphylococcaceae</taxon>
        <taxon>Staphylococcus</taxon>
    </lineage>
</organism>
<evidence type="ECO:0000256" key="2">
    <source>
        <dbReference type="SAM" id="SignalP"/>
    </source>
</evidence>
<evidence type="ECO:0000313" key="3">
    <source>
        <dbReference type="EMBL" id="ADY16742.1"/>
    </source>
</evidence>
<accession>F1BYR9</accession>
<feature type="signal peptide" evidence="2">
    <location>
        <begin position="1"/>
        <end position="28"/>
    </location>
</feature>
<protein>
    <submittedName>
        <fullName evidence="3">Uncharacterized protein</fullName>
    </submittedName>
</protein>
<dbReference type="RefSeq" id="WP_013626366.1">
    <property type="nucleotide sequence ID" value="NC_015173.2"/>
</dbReference>
<feature type="compositionally biased region" description="Polar residues" evidence="1">
    <location>
        <begin position="27"/>
        <end position="43"/>
    </location>
</feature>
<proteinExistence type="predicted"/>
<keyword evidence="3" id="KW-0614">Plasmid</keyword>
<feature type="chain" id="PRO_5003266091" evidence="2">
    <location>
        <begin position="29"/>
        <end position="207"/>
    </location>
</feature>